<evidence type="ECO:0000256" key="5">
    <source>
        <dbReference type="ARBA" id="ARBA00022692"/>
    </source>
</evidence>
<evidence type="ECO:0000256" key="8">
    <source>
        <dbReference type="SAM" id="Phobius"/>
    </source>
</evidence>
<comment type="similarity">
    <text evidence="2">Belongs to the BCCT transporter (TC 2.A.15) family.</text>
</comment>
<dbReference type="GO" id="GO:0005886">
    <property type="term" value="C:plasma membrane"/>
    <property type="evidence" value="ECO:0007669"/>
    <property type="project" value="UniProtKB-SubCell"/>
</dbReference>
<feature type="transmembrane region" description="Helical" evidence="8">
    <location>
        <begin position="470"/>
        <end position="494"/>
    </location>
</feature>
<sequence>MTNHSTSSEKSNKISYVFIFAALAIGILVIIGAIFPDQFGDISSSISGWVTEYFGWYYMILVTAIVLFCIFLVFSPIGKLKLGQPDDVPEFNTVSWITMLFSAGMGIGLVFYGAGEPMAHFMSPPTADAGTTAALTEAMESTFLHYGIHAWAIYGIVGLSLAYSSFRKGEVGLLSKSLRPLFGNLVDGWLGILVDVLAVFATVIGVAVSLGIGAMQINGGLNYLFDIPVSLVTQGIIIAVVTVLFLYSAWSGLSKGIQYLSNINMVLAAILFAVIIIVGPTMLILNLMTTGTGGYLSSIVFNSFDVAPLNPQKEEWLSSWTIYYWGWWMSWSPFVGIFIARVSKGRTIREFIIAVLLVPTVIGIIWFSVFGITGISTAMDKPEIFNMATEVQLFAVFDQLPMGAIMSILAILIVSIFFITSADSATFVLGMQSSHGNLTPSGKTKITWGISLSAIAFTLLAAGGETGLNALQSAAIIAALPFSFIIIAMMIAFYKDANNERKYLGLSITPDRERMKNYKESTLEEYQEDLEAYADEDKPKGI</sequence>
<feature type="transmembrane region" description="Helical" evidence="8">
    <location>
        <begin position="94"/>
        <end position="114"/>
    </location>
</feature>
<keyword evidence="3" id="KW-0813">Transport</keyword>
<keyword evidence="5 8" id="KW-0812">Transmembrane</keyword>
<accession>A0A078M888</accession>
<feature type="transmembrane region" description="Helical" evidence="8">
    <location>
        <begin position="55"/>
        <end position="74"/>
    </location>
</feature>
<dbReference type="HOGENOM" id="CLU_010118_5_0_9"/>
<keyword evidence="4" id="KW-1003">Cell membrane</keyword>
<dbReference type="InterPro" id="IPR000060">
    <property type="entry name" value="BCCT_transptr"/>
</dbReference>
<feature type="transmembrane region" description="Helical" evidence="8">
    <location>
        <begin position="446"/>
        <end position="464"/>
    </location>
</feature>
<evidence type="ECO:0000256" key="3">
    <source>
        <dbReference type="ARBA" id="ARBA00022448"/>
    </source>
</evidence>
<name>A0A078M888_9STAP</name>
<evidence type="ECO:0000256" key="1">
    <source>
        <dbReference type="ARBA" id="ARBA00004651"/>
    </source>
</evidence>
<dbReference type="eggNOG" id="COG1292">
    <property type="taxonomic scope" value="Bacteria"/>
</dbReference>
<dbReference type="Proteomes" id="UP000044136">
    <property type="component" value="Unassembled WGS sequence"/>
</dbReference>
<feature type="transmembrane region" description="Helical" evidence="8">
    <location>
        <begin position="265"/>
        <end position="288"/>
    </location>
</feature>
<feature type="transmembrane region" description="Helical" evidence="8">
    <location>
        <begin position="352"/>
        <end position="379"/>
    </location>
</feature>
<evidence type="ECO:0000313" key="9">
    <source>
        <dbReference type="EMBL" id="CEA01602.1"/>
    </source>
</evidence>
<dbReference type="PANTHER" id="PTHR30047">
    <property type="entry name" value="HIGH-AFFINITY CHOLINE TRANSPORT PROTEIN-RELATED"/>
    <property type="match status" value="1"/>
</dbReference>
<evidence type="ECO:0000256" key="6">
    <source>
        <dbReference type="ARBA" id="ARBA00022989"/>
    </source>
</evidence>
<dbReference type="Pfam" id="PF02028">
    <property type="entry name" value="BCCT"/>
    <property type="match status" value="1"/>
</dbReference>
<dbReference type="InterPro" id="IPR018093">
    <property type="entry name" value="BCCT_CS"/>
</dbReference>
<keyword evidence="6 8" id="KW-1133">Transmembrane helix</keyword>
<dbReference type="OrthoDB" id="9775735at2"/>
<dbReference type="AlphaFoldDB" id="A0A078M888"/>
<keyword evidence="7 8" id="KW-0472">Membrane</keyword>
<evidence type="ECO:0000256" key="2">
    <source>
        <dbReference type="ARBA" id="ARBA00005658"/>
    </source>
</evidence>
<dbReference type="PANTHER" id="PTHR30047:SF7">
    <property type="entry name" value="HIGH-AFFINITY CHOLINE TRANSPORT PROTEIN"/>
    <property type="match status" value="1"/>
</dbReference>
<feature type="transmembrane region" description="Helical" evidence="8">
    <location>
        <begin position="185"/>
        <end position="212"/>
    </location>
</feature>
<evidence type="ECO:0000256" key="7">
    <source>
        <dbReference type="ARBA" id="ARBA00023136"/>
    </source>
</evidence>
<protein>
    <submittedName>
        <fullName evidence="9">Glycine betaine transporter OpuD</fullName>
    </submittedName>
</protein>
<dbReference type="EMBL" id="CCSE01000001">
    <property type="protein sequence ID" value="CEA01602.1"/>
    <property type="molecule type" value="Genomic_DNA"/>
</dbReference>
<reference evidence="9 10" key="1">
    <citation type="submission" date="2014-07" db="EMBL/GenBank/DDBJ databases">
        <authorList>
            <person name="Urmite Genomes Urmite Genomes"/>
        </authorList>
    </citation>
    <scope>NUCLEOTIDE SEQUENCE [LARGE SCALE GENOMIC DNA]</scope>
    <source>
        <strain evidence="9 10">13MG44_air</strain>
    </source>
</reference>
<feature type="transmembrane region" description="Helical" evidence="8">
    <location>
        <begin position="399"/>
        <end position="425"/>
    </location>
</feature>
<dbReference type="RefSeq" id="WP_035809800.1">
    <property type="nucleotide sequence ID" value="NZ_CCSE01000001.1"/>
</dbReference>
<evidence type="ECO:0000313" key="10">
    <source>
        <dbReference type="Proteomes" id="UP000044136"/>
    </source>
</evidence>
<gene>
    <name evidence="9" type="primary">opuD_1</name>
    <name evidence="9" type="ORF">BN1048_01427</name>
</gene>
<organism evidence="9 10">
    <name type="scientific">Jeotgalicoccus saudimassiliensis</name>
    <dbReference type="NCBI Taxonomy" id="1461582"/>
    <lineage>
        <taxon>Bacteria</taxon>
        <taxon>Bacillati</taxon>
        <taxon>Bacillota</taxon>
        <taxon>Bacilli</taxon>
        <taxon>Bacillales</taxon>
        <taxon>Staphylococcaceae</taxon>
        <taxon>Jeotgalicoccus</taxon>
    </lineage>
</organism>
<dbReference type="NCBIfam" id="TIGR00842">
    <property type="entry name" value="bcct"/>
    <property type="match status" value="1"/>
</dbReference>
<comment type="subcellular location">
    <subcellularLocation>
        <location evidence="1">Cell membrane</location>
        <topology evidence="1">Multi-pass membrane protein</topology>
    </subcellularLocation>
</comment>
<keyword evidence="10" id="KW-1185">Reference proteome</keyword>
<feature type="transmembrane region" description="Helical" evidence="8">
    <location>
        <begin position="143"/>
        <end position="164"/>
    </location>
</feature>
<feature type="transmembrane region" description="Helical" evidence="8">
    <location>
        <begin position="322"/>
        <end position="340"/>
    </location>
</feature>
<feature type="transmembrane region" description="Helical" evidence="8">
    <location>
        <begin position="14"/>
        <end position="35"/>
    </location>
</feature>
<proteinExistence type="inferred from homology"/>
<evidence type="ECO:0000256" key="4">
    <source>
        <dbReference type="ARBA" id="ARBA00022475"/>
    </source>
</evidence>
<dbReference type="GO" id="GO:0022857">
    <property type="term" value="F:transmembrane transporter activity"/>
    <property type="evidence" value="ECO:0007669"/>
    <property type="project" value="InterPro"/>
</dbReference>
<dbReference type="PROSITE" id="PS01303">
    <property type="entry name" value="BCCT"/>
    <property type="match status" value="1"/>
</dbReference>
<feature type="transmembrane region" description="Helical" evidence="8">
    <location>
        <begin position="232"/>
        <end position="253"/>
    </location>
</feature>